<dbReference type="Gene3D" id="1.10.10.10">
    <property type="entry name" value="Winged helix-like DNA-binding domain superfamily/Winged helix DNA-binding domain"/>
    <property type="match status" value="1"/>
</dbReference>
<proteinExistence type="predicted"/>
<reference evidence="4" key="1">
    <citation type="submission" date="2006-10" db="EMBL/GenBank/DDBJ databases">
        <title>Complete sequence of Solibacter usitatus Ellin6076.</title>
        <authorList>
            <consortium name="US DOE Joint Genome Institute"/>
            <person name="Copeland A."/>
            <person name="Lucas S."/>
            <person name="Lapidus A."/>
            <person name="Barry K."/>
            <person name="Detter J.C."/>
            <person name="Glavina del Rio T."/>
            <person name="Hammon N."/>
            <person name="Israni S."/>
            <person name="Dalin E."/>
            <person name="Tice H."/>
            <person name="Pitluck S."/>
            <person name="Thompson L.S."/>
            <person name="Brettin T."/>
            <person name="Bruce D."/>
            <person name="Han C."/>
            <person name="Tapia R."/>
            <person name="Gilna P."/>
            <person name="Schmutz J."/>
            <person name="Larimer F."/>
            <person name="Land M."/>
            <person name="Hauser L."/>
            <person name="Kyrpides N."/>
            <person name="Mikhailova N."/>
            <person name="Janssen P.H."/>
            <person name="Kuske C.R."/>
            <person name="Richardson P."/>
        </authorList>
    </citation>
    <scope>NUCLEOTIDE SEQUENCE</scope>
    <source>
        <strain evidence="4">Ellin6076</strain>
    </source>
</reference>
<keyword evidence="2" id="KW-0812">Transmembrane</keyword>
<evidence type="ECO:0000259" key="3">
    <source>
        <dbReference type="Pfam" id="PF00486"/>
    </source>
</evidence>
<feature type="transmembrane region" description="Helical" evidence="2">
    <location>
        <begin position="144"/>
        <end position="163"/>
    </location>
</feature>
<dbReference type="InterPro" id="IPR036388">
    <property type="entry name" value="WH-like_DNA-bd_sf"/>
</dbReference>
<evidence type="ECO:0000256" key="2">
    <source>
        <dbReference type="SAM" id="Phobius"/>
    </source>
</evidence>
<dbReference type="SUPFAM" id="SSF46894">
    <property type="entry name" value="C-terminal effector domain of the bipartite response regulators"/>
    <property type="match status" value="1"/>
</dbReference>
<dbReference type="HOGENOM" id="CLU_640762_0_0_0"/>
<feature type="domain" description="OmpR/PhoB-type" evidence="3">
    <location>
        <begin position="37"/>
        <end position="92"/>
    </location>
</feature>
<dbReference type="Pfam" id="PF00486">
    <property type="entry name" value="Trans_reg_C"/>
    <property type="match status" value="1"/>
</dbReference>
<keyword evidence="1" id="KW-0238">DNA-binding</keyword>
<dbReference type="InParanoid" id="Q01Q66"/>
<dbReference type="KEGG" id="sus:Acid_7293"/>
<dbReference type="InterPro" id="IPR016032">
    <property type="entry name" value="Sig_transdc_resp-reg_C-effctor"/>
</dbReference>
<dbReference type="EMBL" id="CP000473">
    <property type="protein sequence ID" value="ABJ88204.1"/>
    <property type="molecule type" value="Genomic_DNA"/>
</dbReference>
<organism evidence="4">
    <name type="scientific">Solibacter usitatus (strain Ellin6076)</name>
    <dbReference type="NCBI Taxonomy" id="234267"/>
    <lineage>
        <taxon>Bacteria</taxon>
        <taxon>Pseudomonadati</taxon>
        <taxon>Acidobacteriota</taxon>
        <taxon>Terriglobia</taxon>
        <taxon>Bryobacterales</taxon>
        <taxon>Solibacteraceae</taxon>
        <taxon>Candidatus Solibacter</taxon>
    </lineage>
</organism>
<dbReference type="STRING" id="234267.Acid_7293"/>
<dbReference type="InterPro" id="IPR001867">
    <property type="entry name" value="OmpR/PhoB-type_DNA-bd"/>
</dbReference>
<dbReference type="eggNOG" id="COG0745">
    <property type="taxonomic scope" value="Bacteria"/>
</dbReference>
<dbReference type="OrthoDB" id="108329at2"/>
<gene>
    <name evidence="4" type="ordered locus">Acid_7293</name>
</gene>
<accession>Q01Q66</accession>
<sequence length="428" mass="46914">MREVLAATRVAAQVPAASPPLPESIRQVLDSRTFERAPTLRTLLTYLWHNRDQAISEYAIATEAMGRSPAFDAKTDATVRVQISRLRQRLEKFYEQEGKPCAERVVIPLGAHTIKLEPVPVPVAAPEPSLHVVALPRRSANRRLIWACAALSVLSAGLAGALYQSVHRARPAGEPPPRFWKAFLGEGRPTRIILPTPVFFSYSRGDVSSVMVRDTSINDFSDRVRVPLLGELGKSLGTPQLAQNYTVTSDTFASVSLVRYLDGFSLPTRLRSSADAPVEALDSENVIAIGTWGTLSPLKTYLDQMSLSLGPHELSIEVRNPGPGEPRTVNMVVESPERGIWPGVVAVLPARGGKAHLLVLASRHTSALVATLTSRNGLDQVERLWRSKGSPEFFEMAVNSEMNGMDMVRSWPVLLRAFRPVGNVTPRN</sequence>
<dbReference type="GO" id="GO:0006355">
    <property type="term" value="P:regulation of DNA-templated transcription"/>
    <property type="evidence" value="ECO:0007669"/>
    <property type="project" value="InterPro"/>
</dbReference>
<name>Q01Q66_SOLUE</name>
<keyword evidence="2" id="KW-0472">Membrane</keyword>
<keyword evidence="2" id="KW-1133">Transmembrane helix</keyword>
<dbReference type="AlphaFoldDB" id="Q01Q66"/>
<evidence type="ECO:0000256" key="1">
    <source>
        <dbReference type="ARBA" id="ARBA00023125"/>
    </source>
</evidence>
<protein>
    <recommendedName>
        <fullName evidence="3">OmpR/PhoB-type domain-containing protein</fullName>
    </recommendedName>
</protein>
<dbReference type="GO" id="GO:0003677">
    <property type="term" value="F:DNA binding"/>
    <property type="evidence" value="ECO:0007669"/>
    <property type="project" value="UniProtKB-KW"/>
</dbReference>
<dbReference type="GO" id="GO:0000160">
    <property type="term" value="P:phosphorelay signal transduction system"/>
    <property type="evidence" value="ECO:0007669"/>
    <property type="project" value="InterPro"/>
</dbReference>
<evidence type="ECO:0000313" key="4">
    <source>
        <dbReference type="EMBL" id="ABJ88204.1"/>
    </source>
</evidence>